<geneLocation type="plasmid" evidence="2 3">
    <name>unnamed1</name>
</geneLocation>
<reference evidence="3" key="1">
    <citation type="submission" date="2017-06" db="EMBL/GenBank/DDBJ databases">
        <title>FDA dAtabase for Regulatory Grade micrObial Sequences (FDA-ARGOS): Supporting development and validation of Infectious Disease Dx tests.</title>
        <authorList>
            <person name="Campos J."/>
            <person name="Goldberg B."/>
            <person name="Tallon L."/>
            <person name="Sadzewicz L."/>
            <person name="Sengamalay N."/>
            <person name="Ott S."/>
            <person name="Godinez A."/>
            <person name="Nagaraj S."/>
            <person name="Vavikolanu K."/>
            <person name="Vyas G."/>
            <person name="Nadendla S."/>
            <person name="Aluvathingal J."/>
            <person name="Geyer C."/>
            <person name="Nandy P."/>
            <person name="Hobson J."/>
            <person name="Sichtig H."/>
        </authorList>
    </citation>
    <scope>NUCLEOTIDE SEQUENCE [LARGE SCALE GENOMIC DNA]</scope>
    <source>
        <strain evidence="3">FDAARGOS_285</strain>
        <plasmid evidence="3">unnamed1</plasmid>
    </source>
</reference>
<dbReference type="PROSITE" id="PS51257">
    <property type="entry name" value="PROKAR_LIPOPROTEIN"/>
    <property type="match status" value="1"/>
</dbReference>
<name>A0AAI8DLE7_MAMSC</name>
<protein>
    <recommendedName>
        <fullName evidence="4">Lipoprotein</fullName>
    </recommendedName>
</protein>
<evidence type="ECO:0000256" key="1">
    <source>
        <dbReference type="SAM" id="SignalP"/>
    </source>
</evidence>
<dbReference type="Proteomes" id="UP000197058">
    <property type="component" value="Plasmid unnamed1"/>
</dbReference>
<evidence type="ECO:0000313" key="2">
    <source>
        <dbReference type="EMBL" id="ASE35695.1"/>
    </source>
</evidence>
<feature type="chain" id="PRO_5042495982" description="Lipoprotein" evidence="1">
    <location>
        <begin position="28"/>
        <end position="155"/>
    </location>
</feature>
<dbReference type="AlphaFoldDB" id="A0AAI8DLE7"/>
<keyword evidence="1" id="KW-0732">Signal</keyword>
<dbReference type="KEGG" id="sscu:CEP64_13835"/>
<dbReference type="RefSeq" id="WP_088592787.1">
    <property type="nucleotide sequence ID" value="NZ_CP022047.2"/>
</dbReference>
<sequence length="155" mass="17575">MYKLKRVCVVVMSLFVLVMLTACGKGAEGQLKGESFELVEESGDVLGDITFEDNGEYRVKDKDSFGGEGVGKYEVVSKGDKDYLLFKSVPDNAGDYFRDSLEKTNEENDAFIWALGDNKLISFEYDEFYQYSESLSEFDVSKIRLTSSIIEMKRK</sequence>
<evidence type="ECO:0000313" key="3">
    <source>
        <dbReference type="Proteomes" id="UP000197058"/>
    </source>
</evidence>
<feature type="signal peptide" evidence="1">
    <location>
        <begin position="1"/>
        <end position="27"/>
    </location>
</feature>
<gene>
    <name evidence="2" type="ORF">CEP64_13835</name>
</gene>
<dbReference type="EMBL" id="CP022047">
    <property type="protein sequence ID" value="ASE35695.1"/>
    <property type="molecule type" value="Genomic_DNA"/>
</dbReference>
<proteinExistence type="predicted"/>
<accession>A0AAI8DLE7</accession>
<evidence type="ECO:0008006" key="4">
    <source>
        <dbReference type="Google" id="ProtNLM"/>
    </source>
</evidence>
<organism evidence="2 3">
    <name type="scientific">Mammaliicoccus sciuri</name>
    <name type="common">Staphylococcus sciuri</name>
    <dbReference type="NCBI Taxonomy" id="1296"/>
    <lineage>
        <taxon>Bacteria</taxon>
        <taxon>Bacillati</taxon>
        <taxon>Bacillota</taxon>
        <taxon>Bacilli</taxon>
        <taxon>Bacillales</taxon>
        <taxon>Staphylococcaceae</taxon>
        <taxon>Mammaliicoccus</taxon>
    </lineage>
</organism>
<keyword evidence="2" id="KW-0614">Plasmid</keyword>